<feature type="transmembrane region" description="Helical" evidence="2">
    <location>
        <begin position="75"/>
        <end position="94"/>
    </location>
</feature>
<dbReference type="Proteomes" id="UP000481643">
    <property type="component" value="Unassembled WGS sequence"/>
</dbReference>
<evidence type="ECO:0000313" key="4">
    <source>
        <dbReference type="EMBL" id="KAB2681173.1"/>
    </source>
</evidence>
<dbReference type="InterPro" id="IPR007039">
    <property type="entry name" value="TrbC/VirB2"/>
</dbReference>
<proteinExistence type="predicted"/>
<evidence type="ECO:0000313" key="5">
    <source>
        <dbReference type="Proteomes" id="UP000481643"/>
    </source>
</evidence>
<name>A0A6L3YB33_9HYPH</name>
<dbReference type="AlphaFoldDB" id="A0A6L3YB33"/>
<evidence type="ECO:0000256" key="2">
    <source>
        <dbReference type="SAM" id="Phobius"/>
    </source>
</evidence>
<evidence type="ECO:0000256" key="3">
    <source>
        <dbReference type="SAM" id="SignalP"/>
    </source>
</evidence>
<comment type="subcellular location">
    <subcellularLocation>
        <location evidence="1">Membrane</location>
        <topology evidence="1">Multi-pass membrane protein</topology>
    </subcellularLocation>
</comment>
<keyword evidence="2" id="KW-1133">Transmembrane helix</keyword>
<organism evidence="4 5">
    <name type="scientific">Brucella tritici</name>
    <dbReference type="NCBI Taxonomy" id="94626"/>
    <lineage>
        <taxon>Bacteria</taxon>
        <taxon>Pseudomonadati</taxon>
        <taxon>Pseudomonadota</taxon>
        <taxon>Alphaproteobacteria</taxon>
        <taxon>Hyphomicrobiales</taxon>
        <taxon>Brucellaceae</taxon>
        <taxon>Brucella/Ochrobactrum group</taxon>
        <taxon>Brucella</taxon>
    </lineage>
</organism>
<dbReference type="GO" id="GO:0016020">
    <property type="term" value="C:membrane"/>
    <property type="evidence" value="ECO:0007669"/>
    <property type="project" value="UniProtKB-SubCell"/>
</dbReference>
<keyword evidence="3" id="KW-0732">Signal</keyword>
<gene>
    <name evidence="4" type="ORF">F9L08_19945</name>
</gene>
<evidence type="ECO:0000256" key="1">
    <source>
        <dbReference type="ARBA" id="ARBA00004141"/>
    </source>
</evidence>
<accession>A0A6L3YB33</accession>
<evidence type="ECO:0008006" key="6">
    <source>
        <dbReference type="Google" id="ProtNLM"/>
    </source>
</evidence>
<dbReference type="Pfam" id="PF04956">
    <property type="entry name" value="TrbC"/>
    <property type="match status" value="1"/>
</dbReference>
<reference evidence="4 5" key="1">
    <citation type="submission" date="2019-09" db="EMBL/GenBank/DDBJ databases">
        <title>Taxonomic organization of the family Brucellaceae based on a phylogenomic approach.</title>
        <authorList>
            <person name="Leclercq S."/>
            <person name="Cloeckaert A."/>
            <person name="Zygmunt M.S."/>
        </authorList>
    </citation>
    <scope>NUCLEOTIDE SEQUENCE [LARGE SCALE GENOMIC DNA]</scope>
    <source>
        <strain evidence="4 5">WS1830</strain>
    </source>
</reference>
<protein>
    <recommendedName>
        <fullName evidence="6">VIRB2 type IV secretion</fullName>
    </recommendedName>
</protein>
<keyword evidence="2" id="KW-0812">Transmembrane</keyword>
<dbReference type="EMBL" id="WBVX01000024">
    <property type="protein sequence ID" value="KAB2681173.1"/>
    <property type="molecule type" value="Genomic_DNA"/>
</dbReference>
<dbReference type="RefSeq" id="WP_151610548.1">
    <property type="nucleotide sequence ID" value="NZ_WBVX01000024.1"/>
</dbReference>
<feature type="signal peptide" evidence="3">
    <location>
        <begin position="1"/>
        <end position="30"/>
    </location>
</feature>
<feature type="transmembrane region" description="Helical" evidence="2">
    <location>
        <begin position="46"/>
        <end position="68"/>
    </location>
</feature>
<feature type="chain" id="PRO_5027057919" description="VIRB2 type IV secretion" evidence="3">
    <location>
        <begin position="31"/>
        <end position="103"/>
    </location>
</feature>
<comment type="caution">
    <text evidence="4">The sequence shown here is derived from an EMBL/GenBank/DDBJ whole genome shotgun (WGS) entry which is preliminary data.</text>
</comment>
<sequence>MKIGKALGFATKFAVAAAMGTVLAPASAFAQSAAPVESVLDWFVGVLQGNVARSLGIAAVCFCGFMALRGMVNWMLALSIVIGLAFIFGAATLVDAVRSSAGA</sequence>
<keyword evidence="2" id="KW-0472">Membrane</keyword>